<keyword evidence="2" id="KW-0812">Transmembrane</keyword>
<dbReference type="Pfam" id="PF04357">
    <property type="entry name" value="TamB"/>
    <property type="match status" value="1"/>
</dbReference>
<name>A0AA42C8S3_9BACT</name>
<dbReference type="InterPro" id="IPR007452">
    <property type="entry name" value="TamB_C"/>
</dbReference>
<accession>A0AA42C8S3</accession>
<feature type="domain" description="Translocation and assembly module TamB C-terminal" evidence="5">
    <location>
        <begin position="915"/>
        <end position="1289"/>
    </location>
</feature>
<evidence type="ECO:0000256" key="1">
    <source>
        <dbReference type="ARBA" id="ARBA00004167"/>
    </source>
</evidence>
<evidence type="ECO:0000313" key="8">
    <source>
        <dbReference type="Proteomes" id="UP001163821"/>
    </source>
</evidence>
<dbReference type="RefSeq" id="WP_282591648.1">
    <property type="nucleotide sequence ID" value="NZ_JAPAAF010000011.1"/>
</dbReference>
<keyword evidence="8" id="KW-1185">Reference proteome</keyword>
<dbReference type="GO" id="GO:0009306">
    <property type="term" value="P:protein secretion"/>
    <property type="evidence" value="ECO:0007669"/>
    <property type="project" value="InterPro"/>
</dbReference>
<evidence type="ECO:0000259" key="5">
    <source>
        <dbReference type="Pfam" id="PF04357"/>
    </source>
</evidence>
<protein>
    <submittedName>
        <fullName evidence="7">Translocation/assembly module TamB domain-containing protein</fullName>
    </submittedName>
</protein>
<organism evidence="7 8">
    <name type="scientific">Gaoshiqia sediminis</name>
    <dbReference type="NCBI Taxonomy" id="2986998"/>
    <lineage>
        <taxon>Bacteria</taxon>
        <taxon>Pseudomonadati</taxon>
        <taxon>Bacteroidota</taxon>
        <taxon>Bacteroidia</taxon>
        <taxon>Marinilabiliales</taxon>
        <taxon>Prolixibacteraceae</taxon>
        <taxon>Gaoshiqia</taxon>
    </lineage>
</organism>
<evidence type="ECO:0000256" key="3">
    <source>
        <dbReference type="ARBA" id="ARBA00022989"/>
    </source>
</evidence>
<evidence type="ECO:0000259" key="6">
    <source>
        <dbReference type="Pfam" id="PF05170"/>
    </source>
</evidence>
<proteinExistence type="predicted"/>
<evidence type="ECO:0000256" key="4">
    <source>
        <dbReference type="ARBA" id="ARBA00023136"/>
    </source>
</evidence>
<dbReference type="PANTHER" id="PTHR36985:SF1">
    <property type="entry name" value="TRANSLOCATION AND ASSEMBLY MODULE SUBUNIT TAMB"/>
    <property type="match status" value="1"/>
</dbReference>
<evidence type="ECO:0000313" key="7">
    <source>
        <dbReference type="EMBL" id="MCW0483046.1"/>
    </source>
</evidence>
<comment type="caution">
    <text evidence="7">The sequence shown here is derived from an EMBL/GenBank/DDBJ whole genome shotgun (WGS) entry which is preliminary data.</text>
</comment>
<evidence type="ECO:0000256" key="2">
    <source>
        <dbReference type="ARBA" id="ARBA00022692"/>
    </source>
</evidence>
<gene>
    <name evidence="7" type="ORF">N2K84_09920</name>
</gene>
<dbReference type="EMBL" id="JAPAAF010000011">
    <property type="protein sequence ID" value="MCW0483046.1"/>
    <property type="molecule type" value="Genomic_DNA"/>
</dbReference>
<comment type="subcellular location">
    <subcellularLocation>
        <location evidence="1">Membrane</location>
        <topology evidence="1">Single-pass membrane protein</topology>
    </subcellularLocation>
</comment>
<keyword evidence="3" id="KW-1133">Transmembrane helix</keyword>
<keyword evidence="4" id="KW-0472">Membrane</keyword>
<dbReference type="PANTHER" id="PTHR36985">
    <property type="entry name" value="TRANSLOCATION AND ASSEMBLY MODULE SUBUNIT TAMB"/>
    <property type="match status" value="1"/>
</dbReference>
<reference evidence="7" key="1">
    <citation type="submission" date="2022-10" db="EMBL/GenBank/DDBJ databases">
        <title>Gaoshiqiia sediminis gen. nov., sp. nov., isolated from coastal sediment.</title>
        <authorList>
            <person name="Yu W.X."/>
            <person name="Mu D.S."/>
            <person name="Du J.Z."/>
            <person name="Liang Y.Q."/>
        </authorList>
    </citation>
    <scope>NUCLEOTIDE SEQUENCE</scope>
    <source>
        <strain evidence="7">A06</strain>
    </source>
</reference>
<sequence>MRKIITYSLKVLGWLLLALVLLLLAVPLLIQTKPAKRKLAQLVEQQAPNFINGQLALGVIEGNFFTGLSLRQILLTTETDTLAFIESVESRYQLWPLLTGKLQVDSLTITRPSLYLKQVNDSTWNLQQLMKPSPTDTVAKPTSSSAFAINLAHFQLIGGAVKIDAADTIIPKAIGPINTSLSLYYSEKRQTLQLRDFSLFTRDPDFRLKQLSFNLNRNAEWIELTDFVLQTGLNQLDGRAAYATAKGEKSEVSLQSTPLQLNEFDFFLAGLKLPATPLFRLDAGLQHDNLKVTLEVADQGQRLLLELISDNFAQWLFRPDSLELDYQLNGLLDNIQPAHWLGNPELNYRINGELSATGKGIDPKMATINLTGNFNDCIIQEKPVEQLLFNLKVEQGNLEGFAEGRGDFGEFRLAPVVRDLLGDPSYRLELVTQHLDAAQLTGIDSLQSDLNLTAQITGKGIDPKTIQARASVVFSPSHIMQVHLDSMVANVNYHNENVKIDTLWLQTQTASLQARGNYSLKGHSDLQLAASIDGLSEFSHFIPVDSLHTRGKLTAHLSGQTDSLRLNAILDLAETSYGGFSIAKAQLDAQALLSAKDTLVNALLLVRDAGNDSFRLDSVKMELEARPDSVYLIAQLANAAMNSYLKTGLCLGDQIRITLDEWQIGYRNQQWTLQQAPAIVQLDSVNYRIRNFKLAPDDHENSPYLLADGQISLSGKEEFKMEAANIDMAQVAGLLEQELPASGIFGLKLEVGGTAASPEIAGKFSLDQAILNGFEMNDVGGSFNFRDNQARMQTQVIPKDGGQVKLEGKLPVQLALDSMSFHFDPKDSVQVKLTVDKFPLAILQNFNLNEEIKGYLHGAITVDGTVESPDPTGKLELQEASVKVPAFGIDYRNILFELGFLRDKIMLDTFLIRSPDGTLTAGGQIDFNSDFYKGDIRQSDISVRFNKFNPVKHRQFNMQVSGDVHLGGKKGEVAFDGNLNIPQSEVYLPAVFRLMGKMAAPDIPQPILLRELELMAGPTDSLPETIASADTFSFDYFDQLTGRLRIKIPRNTWIKNEDLRLELSGDLELIKNARFVELFGSVDVVRGQYDLFGRTFVISSGSIRFQGGEEMLPEMDIQASYTFRNAQRVSQKLSIDVKGTATSPTVNFTLDDDPISEGDALSYILFGRGMNELTIDQQDNLAGAGGGSLAETAAASLLSSQITKFLGDKLNVDYIEVKSEGGFDNASVVVGKYLTHDLFVSYEQRLGETDEKDIGKYEVKLEYELFRFLFFQLNNSSYDSGFDVIFKFDSQ</sequence>
<dbReference type="GO" id="GO:0005886">
    <property type="term" value="C:plasma membrane"/>
    <property type="evidence" value="ECO:0007669"/>
    <property type="project" value="InterPro"/>
</dbReference>
<dbReference type="InterPro" id="IPR007844">
    <property type="entry name" value="AsmA"/>
</dbReference>
<dbReference type="GO" id="GO:0097347">
    <property type="term" value="C:TAM protein secretion complex"/>
    <property type="evidence" value="ECO:0007669"/>
    <property type="project" value="TreeGrafter"/>
</dbReference>
<dbReference type="Proteomes" id="UP001163821">
    <property type="component" value="Unassembled WGS sequence"/>
</dbReference>
<feature type="domain" description="AsmA" evidence="6">
    <location>
        <begin position="1"/>
        <end position="164"/>
    </location>
</feature>
<dbReference type="Pfam" id="PF05170">
    <property type="entry name" value="AsmA"/>
    <property type="match status" value="1"/>
</dbReference>